<organism evidence="2 3">
    <name type="scientific">Tenebrio molitor</name>
    <name type="common">Yellow mealworm beetle</name>
    <dbReference type="NCBI Taxonomy" id="7067"/>
    <lineage>
        <taxon>Eukaryota</taxon>
        <taxon>Metazoa</taxon>
        <taxon>Ecdysozoa</taxon>
        <taxon>Arthropoda</taxon>
        <taxon>Hexapoda</taxon>
        <taxon>Insecta</taxon>
        <taxon>Pterygota</taxon>
        <taxon>Neoptera</taxon>
        <taxon>Endopterygota</taxon>
        <taxon>Coleoptera</taxon>
        <taxon>Polyphaga</taxon>
        <taxon>Cucujiformia</taxon>
        <taxon>Tenebrionidae</taxon>
        <taxon>Tenebrio</taxon>
    </lineage>
</organism>
<feature type="region of interest" description="Disordered" evidence="1">
    <location>
        <begin position="230"/>
        <end position="266"/>
    </location>
</feature>
<accession>A0A8J6H5Q5</accession>
<keyword evidence="3" id="KW-1185">Reference proteome</keyword>
<reference evidence="2" key="1">
    <citation type="journal article" date="2020" name="J Insects Food Feed">
        <title>The yellow mealworm (Tenebrio molitor) genome: a resource for the emerging insects as food and feed industry.</title>
        <authorList>
            <person name="Eriksson T."/>
            <person name="Andere A."/>
            <person name="Kelstrup H."/>
            <person name="Emery V."/>
            <person name="Picard C."/>
        </authorList>
    </citation>
    <scope>NUCLEOTIDE SEQUENCE</scope>
    <source>
        <strain evidence="2">Stoneville</strain>
        <tissue evidence="2">Whole head</tissue>
    </source>
</reference>
<gene>
    <name evidence="2" type="ORF">GEV33_014384</name>
</gene>
<evidence type="ECO:0000313" key="2">
    <source>
        <dbReference type="EMBL" id="KAH0808406.1"/>
    </source>
</evidence>
<comment type="caution">
    <text evidence="2">The sequence shown here is derived from an EMBL/GenBank/DDBJ whole genome shotgun (WGS) entry which is preliminary data.</text>
</comment>
<protein>
    <submittedName>
        <fullName evidence="2">Uncharacterized protein</fullName>
    </submittedName>
</protein>
<dbReference type="EMBL" id="JABDTM020028779">
    <property type="protein sequence ID" value="KAH0808406.1"/>
    <property type="molecule type" value="Genomic_DNA"/>
</dbReference>
<proteinExistence type="predicted"/>
<name>A0A8J6H5Q5_TENMO</name>
<evidence type="ECO:0000256" key="1">
    <source>
        <dbReference type="SAM" id="MobiDB-lite"/>
    </source>
</evidence>
<reference evidence="2" key="2">
    <citation type="submission" date="2021-08" db="EMBL/GenBank/DDBJ databases">
        <authorList>
            <person name="Eriksson T."/>
        </authorList>
    </citation>
    <scope>NUCLEOTIDE SEQUENCE</scope>
    <source>
        <strain evidence="2">Stoneville</strain>
        <tissue evidence="2">Whole head</tissue>
    </source>
</reference>
<feature type="compositionally biased region" description="Polar residues" evidence="1">
    <location>
        <begin position="230"/>
        <end position="261"/>
    </location>
</feature>
<dbReference type="Proteomes" id="UP000719412">
    <property type="component" value="Unassembled WGS sequence"/>
</dbReference>
<dbReference type="AlphaFoldDB" id="A0A8J6H5Q5"/>
<sequence length="277" mass="30465">MMICQETTVGRNTDNSPPLNTFICTRRMINITIFTLALFPMQKSPRSDAKCDWFIVMIMAVVSDPGVAISPRLHYTFRLDIDAAALIRTRMQPQPISNCALYRSAFFSEDLGCQTASAVNRPSHKTRVIVSQLPDGFISSRKRPPYKRRQSIRGRAYGAASDIESSAEVPLGPSICPVILLSPAAATPHPRLTFLFNLPLSPFAHGVPHPGPEVATPFMVILRRAITASATRMPTTSPTNDTLLHNNHSTEQQQQPPNGTFTPFAPGIARFAPIENT</sequence>
<evidence type="ECO:0000313" key="3">
    <source>
        <dbReference type="Proteomes" id="UP000719412"/>
    </source>
</evidence>